<evidence type="ECO:0000313" key="2">
    <source>
        <dbReference type="EMBL" id="MEF2253524.1"/>
    </source>
</evidence>
<dbReference type="RefSeq" id="WP_331790325.1">
    <property type="nucleotide sequence ID" value="NZ_BAAAUO010000003.1"/>
</dbReference>
<evidence type="ECO:0000256" key="1">
    <source>
        <dbReference type="SAM" id="Phobius"/>
    </source>
</evidence>
<keyword evidence="3" id="KW-1185">Reference proteome</keyword>
<reference evidence="2 3" key="1">
    <citation type="submission" date="2024-01" db="EMBL/GenBank/DDBJ databases">
        <title>the genome sequence of strain Microbacterium schleiferi NBRC 15075.</title>
        <authorList>
            <person name="Ding Y."/>
            <person name="Zhang G."/>
        </authorList>
    </citation>
    <scope>NUCLEOTIDE SEQUENCE [LARGE SCALE GENOMIC DNA]</scope>
    <source>
        <strain evidence="2 3">NBRC 15075</strain>
    </source>
</reference>
<dbReference type="EMBL" id="JAZHOV010000001">
    <property type="protein sequence ID" value="MEF2253524.1"/>
    <property type="molecule type" value="Genomic_DNA"/>
</dbReference>
<dbReference type="Proteomes" id="UP001351900">
    <property type="component" value="Unassembled WGS sequence"/>
</dbReference>
<proteinExistence type="predicted"/>
<sequence>MEYFAYSFWFWIAIIVVAGIAAGVITNLVNKSNETKRYLADRQARGGAATATDQEVLSRLESIEQRLASIETHLKQSP</sequence>
<keyword evidence="1" id="KW-0812">Transmembrane</keyword>
<comment type="caution">
    <text evidence="2">The sequence shown here is derived from an EMBL/GenBank/DDBJ whole genome shotgun (WGS) entry which is preliminary data.</text>
</comment>
<gene>
    <name evidence="2" type="ORF">V2V91_00045</name>
</gene>
<name>A0ABU7V3Y1_9MICO</name>
<keyword evidence="1" id="KW-0472">Membrane</keyword>
<accession>A0ABU7V3Y1</accession>
<organism evidence="2 3">
    <name type="scientific">Microbacterium schleiferi</name>
    <dbReference type="NCBI Taxonomy" id="69362"/>
    <lineage>
        <taxon>Bacteria</taxon>
        <taxon>Bacillati</taxon>
        <taxon>Actinomycetota</taxon>
        <taxon>Actinomycetes</taxon>
        <taxon>Micrococcales</taxon>
        <taxon>Microbacteriaceae</taxon>
        <taxon>Microbacterium</taxon>
    </lineage>
</organism>
<keyword evidence="1" id="KW-1133">Transmembrane helix</keyword>
<feature type="transmembrane region" description="Helical" evidence="1">
    <location>
        <begin position="6"/>
        <end position="29"/>
    </location>
</feature>
<evidence type="ECO:0000313" key="3">
    <source>
        <dbReference type="Proteomes" id="UP001351900"/>
    </source>
</evidence>
<protein>
    <submittedName>
        <fullName evidence="2">Uncharacterized protein</fullName>
    </submittedName>
</protein>